<organism evidence="1 2">
    <name type="scientific">Paenibacillus solanacearum</name>
    <dbReference type="NCBI Taxonomy" id="2048548"/>
    <lineage>
        <taxon>Bacteria</taxon>
        <taxon>Bacillati</taxon>
        <taxon>Bacillota</taxon>
        <taxon>Bacilli</taxon>
        <taxon>Bacillales</taxon>
        <taxon>Paenibacillaceae</taxon>
        <taxon>Paenibacillus</taxon>
    </lineage>
</organism>
<keyword evidence="2" id="KW-1185">Reference proteome</keyword>
<gene>
    <name evidence="1" type="ORF">PAESOLCIP111_01148</name>
</gene>
<dbReference type="Proteomes" id="UP000693672">
    <property type="component" value="Unassembled WGS sequence"/>
</dbReference>
<sequence>MPIKGSILKHKIEFDNARYFRFHVSVWKEGRIIDFGGVIESHSDQAVFINGGKYLKANCEFKVR</sequence>
<reference evidence="1" key="1">
    <citation type="submission" date="2021-06" db="EMBL/GenBank/DDBJ databases">
        <authorList>
            <person name="Criscuolo A."/>
        </authorList>
    </citation>
    <scope>NUCLEOTIDE SEQUENCE</scope>
    <source>
        <strain evidence="1">CIP111600</strain>
    </source>
</reference>
<evidence type="ECO:0000313" key="1">
    <source>
        <dbReference type="EMBL" id="CAG7609251.1"/>
    </source>
</evidence>
<evidence type="ECO:0000313" key="2">
    <source>
        <dbReference type="Proteomes" id="UP000693672"/>
    </source>
</evidence>
<proteinExistence type="predicted"/>
<protein>
    <submittedName>
        <fullName evidence="1">Uncharacterized protein</fullName>
    </submittedName>
</protein>
<name>A0A916NHD9_9BACL</name>
<accession>A0A916NHD9</accession>
<dbReference type="EMBL" id="CAJVAS010000003">
    <property type="protein sequence ID" value="CAG7609251.1"/>
    <property type="molecule type" value="Genomic_DNA"/>
</dbReference>
<dbReference type="AlphaFoldDB" id="A0A916NHD9"/>
<comment type="caution">
    <text evidence="1">The sequence shown here is derived from an EMBL/GenBank/DDBJ whole genome shotgun (WGS) entry which is preliminary data.</text>
</comment>